<evidence type="ECO:0008006" key="3">
    <source>
        <dbReference type="Google" id="ProtNLM"/>
    </source>
</evidence>
<name>A0ABY3NXA5_9ENTR</name>
<dbReference type="RefSeq" id="WP_129036180.1">
    <property type="nucleotide sequence ID" value="NZ_SDDX01000027.1"/>
</dbReference>
<sequence>MTTSVFFEGTVVCQSGKEEFYIEFGRTSSADEDSIYLNIDGKIVVMKREMARKFVDAVVETGNYLGFKS</sequence>
<reference evidence="1 2" key="1">
    <citation type="submission" date="2019-08" db="EMBL/GenBank/DDBJ databases">
        <title>The draft genome of Lelliottia nimipressuralis strain CICC 24156.</title>
        <authorList>
            <person name="Wu W."/>
            <person name="Feng Y."/>
            <person name="Zong Z."/>
        </authorList>
    </citation>
    <scope>NUCLEOTIDE SEQUENCE [LARGE SCALE GENOMIC DNA]</scope>
    <source>
        <strain evidence="1 2">CICC 24156</strain>
    </source>
</reference>
<keyword evidence="2" id="KW-1185">Reference proteome</keyword>
<evidence type="ECO:0000313" key="1">
    <source>
        <dbReference type="EMBL" id="TYT29260.1"/>
    </source>
</evidence>
<dbReference type="EMBL" id="VTFR01000014">
    <property type="protein sequence ID" value="TYT29260.1"/>
    <property type="molecule type" value="Genomic_DNA"/>
</dbReference>
<comment type="caution">
    <text evidence="1">The sequence shown here is derived from an EMBL/GenBank/DDBJ whole genome shotgun (WGS) entry which is preliminary data.</text>
</comment>
<dbReference type="Proteomes" id="UP000323910">
    <property type="component" value="Unassembled WGS sequence"/>
</dbReference>
<organism evidence="1 2">
    <name type="scientific">Lelliottia nimipressuralis</name>
    <dbReference type="NCBI Taxonomy" id="69220"/>
    <lineage>
        <taxon>Bacteria</taxon>
        <taxon>Pseudomonadati</taxon>
        <taxon>Pseudomonadota</taxon>
        <taxon>Gammaproteobacteria</taxon>
        <taxon>Enterobacterales</taxon>
        <taxon>Enterobacteriaceae</taxon>
        <taxon>Lelliottia</taxon>
    </lineage>
</organism>
<proteinExistence type="predicted"/>
<accession>A0ABY3NXA5</accession>
<gene>
    <name evidence="1" type="ORF">FZO59_20975</name>
</gene>
<evidence type="ECO:0000313" key="2">
    <source>
        <dbReference type="Proteomes" id="UP000323910"/>
    </source>
</evidence>
<protein>
    <recommendedName>
        <fullName evidence="3">DNA breaking-rejoining protein</fullName>
    </recommendedName>
</protein>